<evidence type="ECO:0000313" key="2">
    <source>
        <dbReference type="EMBL" id="CAL5129259.1"/>
    </source>
</evidence>
<dbReference type="Pfam" id="PF21989">
    <property type="entry name" value="RA_2"/>
    <property type="match status" value="1"/>
</dbReference>
<organism evidence="2 3">
    <name type="scientific">Calicophoron daubneyi</name>
    <name type="common">Rumen fluke</name>
    <name type="synonym">Paramphistomum daubneyi</name>
    <dbReference type="NCBI Taxonomy" id="300641"/>
    <lineage>
        <taxon>Eukaryota</taxon>
        <taxon>Metazoa</taxon>
        <taxon>Spiralia</taxon>
        <taxon>Lophotrochozoa</taxon>
        <taxon>Platyhelminthes</taxon>
        <taxon>Trematoda</taxon>
        <taxon>Digenea</taxon>
        <taxon>Plagiorchiida</taxon>
        <taxon>Pronocephalata</taxon>
        <taxon>Paramphistomoidea</taxon>
        <taxon>Paramphistomidae</taxon>
        <taxon>Calicophoron</taxon>
    </lineage>
</organism>
<protein>
    <recommendedName>
        <fullName evidence="4">PH domain-containing protein</fullName>
    </recommendedName>
</protein>
<evidence type="ECO:0008006" key="4">
    <source>
        <dbReference type="Google" id="ProtNLM"/>
    </source>
</evidence>
<dbReference type="PANTHER" id="PTHR11243:SF23">
    <property type="entry name" value="LD06925P"/>
    <property type="match status" value="1"/>
</dbReference>
<dbReference type="EMBL" id="CAXLJL010000001">
    <property type="protein sequence ID" value="CAL5129259.1"/>
    <property type="molecule type" value="Genomic_DNA"/>
</dbReference>
<sequence>MRILELFHFCTPPISPTAKDGKESPANPISRLPMPERPDLLDSGTNSPPSPPRTWSEAADKLLKNIKRTRSLRTLSRDVQYDAVFQRSATIDVTNSEYNSSKVRSNSNGNVQRSIFRKISSLVRKMSKSKTNGPPPSFYVRLPDEDDFGREISTAFDSWGLEELSFPGQSSGTLWREIASMGKYFDINVHDNHGCSKVIRIDELTTAAEVCTRFDRYIDLCTSQLYEEVADLPGLMHPIEDHQFVLDIISKWPQDLHGFRLSVRENLDKYSPFSESAGAYHQLWNSSSILELFDYEEQRILSGRWSTMSMPDPPKLRKTLPPYVTSGLLWFHPRRRPWKKYFCFLHGEAIYFSPTPHNIASRDMRLLVDLGTMDVFHAKPQSTPSFRTPTRYVIVCRPTTSHVLDSKVLTTFATRTFAGQKAWENGMRIHKFGYSRLEANYREAVKTAKIAPPQISRPSLYDPTHFDGGYIDENSLEKSTRF</sequence>
<dbReference type="InterPro" id="IPR011993">
    <property type="entry name" value="PH-like_dom_sf"/>
</dbReference>
<comment type="caution">
    <text evidence="2">The sequence shown here is derived from an EMBL/GenBank/DDBJ whole genome shotgun (WGS) entry which is preliminary data.</text>
</comment>
<dbReference type="AlphaFoldDB" id="A0AAV2SZC6"/>
<dbReference type="PANTHER" id="PTHR11243">
    <property type="entry name" value="GROWTH FACTOR RECEPTOR-BOUND PROTEIN"/>
    <property type="match status" value="1"/>
</dbReference>
<evidence type="ECO:0000256" key="1">
    <source>
        <dbReference type="SAM" id="MobiDB-lite"/>
    </source>
</evidence>
<dbReference type="SUPFAM" id="SSF50729">
    <property type="entry name" value="PH domain-like"/>
    <property type="match status" value="1"/>
</dbReference>
<gene>
    <name evidence="2" type="ORF">CDAUBV1_LOCUS201</name>
</gene>
<proteinExistence type="predicted"/>
<dbReference type="Proteomes" id="UP001497525">
    <property type="component" value="Unassembled WGS sequence"/>
</dbReference>
<accession>A0AAV2SZC6</accession>
<dbReference type="InterPro" id="IPR039664">
    <property type="entry name" value="GRB/APBB1IP"/>
</dbReference>
<evidence type="ECO:0000313" key="3">
    <source>
        <dbReference type="Proteomes" id="UP001497525"/>
    </source>
</evidence>
<feature type="region of interest" description="Disordered" evidence="1">
    <location>
        <begin position="14"/>
        <end position="55"/>
    </location>
</feature>
<reference evidence="2" key="1">
    <citation type="submission" date="2024-06" db="EMBL/GenBank/DDBJ databases">
        <authorList>
            <person name="Liu X."/>
            <person name="Lenzi L."/>
            <person name="Haldenby T S."/>
            <person name="Uol C."/>
        </authorList>
    </citation>
    <scope>NUCLEOTIDE SEQUENCE</scope>
</reference>
<dbReference type="Gene3D" id="2.30.29.30">
    <property type="entry name" value="Pleckstrin-homology domain (PH domain)/Phosphotyrosine-binding domain (PTB)"/>
    <property type="match status" value="1"/>
</dbReference>
<name>A0AAV2SZC6_CALDB</name>
<dbReference type="Gene3D" id="3.10.20.90">
    <property type="entry name" value="Phosphatidylinositol 3-kinase Catalytic Subunit, Chain A, domain 1"/>
    <property type="match status" value="1"/>
</dbReference>